<dbReference type="GO" id="GO:0016020">
    <property type="term" value="C:membrane"/>
    <property type="evidence" value="ECO:0007669"/>
    <property type="project" value="GOC"/>
</dbReference>
<evidence type="ECO:0000313" key="12">
    <source>
        <dbReference type="EMBL" id="MBM6831248.1"/>
    </source>
</evidence>
<reference evidence="12" key="2">
    <citation type="submission" date="2020-08" db="EMBL/GenBank/DDBJ databases">
        <authorList>
            <person name="Cejkova D."/>
            <person name="Kubasova T."/>
            <person name="Jahodarova E."/>
            <person name="Rychlik I."/>
        </authorList>
    </citation>
    <scope>NUCLEOTIDE SEQUENCE</scope>
    <source>
        <strain evidence="12">An423</strain>
    </source>
</reference>
<evidence type="ECO:0000256" key="3">
    <source>
        <dbReference type="ARBA" id="ARBA00009174"/>
    </source>
</evidence>
<dbReference type="EMBL" id="JACJLU010000003">
    <property type="protein sequence ID" value="MBM6831248.1"/>
    <property type="molecule type" value="Genomic_DNA"/>
</dbReference>
<comment type="function">
    <text evidence="10">Involved in unsaturated fatty acids biosynthesis. Catalyzes the dehydration of short chain beta-hydroxyacyl-ACPs and long chain saturated and unsaturated beta-hydroxyacyl-ACPs.</text>
</comment>
<comment type="subcellular location">
    <subcellularLocation>
        <location evidence="2">Cytoplasm</location>
    </subcellularLocation>
</comment>
<dbReference type="GO" id="GO:0019171">
    <property type="term" value="F:(3R)-hydroxyacyl-[acyl-carrier-protein] dehydratase activity"/>
    <property type="evidence" value="ECO:0007669"/>
    <property type="project" value="UniProtKB-EC"/>
</dbReference>
<evidence type="ECO:0000256" key="9">
    <source>
        <dbReference type="ARBA" id="ARBA00023239"/>
    </source>
</evidence>
<accession>A0A7W8D2P4</accession>
<evidence type="ECO:0000256" key="5">
    <source>
        <dbReference type="ARBA" id="ARBA00022490"/>
    </source>
</evidence>
<sequence>MRLTNEEIKAILPHRYPFLLVDRIESIEEETKTIVGIKCVSANEMQFLGHFPQKSVMPGVLIVEAMAQTGAVLLLKDPANAGKLPLFAGINKMRFSRPVTPGDVLTMTVQFKRQIGGICIASCEAKVGDEKAASGEILCALQEV</sequence>
<evidence type="ECO:0000256" key="4">
    <source>
        <dbReference type="ARBA" id="ARBA00013167"/>
    </source>
</evidence>
<keyword evidence="9 11" id="KW-0456">Lyase</keyword>
<reference evidence="12 14" key="3">
    <citation type="journal article" date="2021" name="Sci. Rep.">
        <title>The distribution of antibiotic resistance genes in chicken gut microbiota commensals.</title>
        <authorList>
            <person name="Juricova H."/>
            <person name="Matiasovicova J."/>
            <person name="Kubasova T."/>
            <person name="Cejkova D."/>
            <person name="Rychlik I."/>
        </authorList>
    </citation>
    <scope>NUCLEOTIDE SEQUENCE [LARGE SCALE GENOMIC DNA]</scope>
    <source>
        <strain evidence="12 14">An423</strain>
    </source>
</reference>
<keyword evidence="14" id="KW-1185">Reference proteome</keyword>
<dbReference type="Pfam" id="PF07977">
    <property type="entry name" value="FabA"/>
    <property type="match status" value="1"/>
</dbReference>
<comment type="similarity">
    <text evidence="3">Belongs to the thioester dehydratase family. FabZ subfamily.</text>
</comment>
<dbReference type="CDD" id="cd01288">
    <property type="entry name" value="FabZ"/>
    <property type="match status" value="1"/>
</dbReference>
<dbReference type="FunFam" id="3.10.129.10:FF:000001">
    <property type="entry name" value="3-hydroxyacyl-[acyl-carrier-protein] dehydratase FabZ"/>
    <property type="match status" value="1"/>
</dbReference>
<evidence type="ECO:0000256" key="6">
    <source>
        <dbReference type="ARBA" id="ARBA00022516"/>
    </source>
</evidence>
<name>A0A7W8D2P4_9FIRM</name>
<dbReference type="GO" id="GO:0006633">
    <property type="term" value="P:fatty acid biosynthetic process"/>
    <property type="evidence" value="ECO:0007669"/>
    <property type="project" value="InterPro"/>
</dbReference>
<comment type="caution">
    <text evidence="11">The sequence shown here is derived from an EMBL/GenBank/DDBJ whole genome shotgun (WGS) entry which is preliminary data.</text>
</comment>
<dbReference type="Proteomes" id="UP000775500">
    <property type="component" value="Unassembled WGS sequence"/>
</dbReference>
<evidence type="ECO:0000313" key="13">
    <source>
        <dbReference type="Proteomes" id="UP000521313"/>
    </source>
</evidence>
<dbReference type="Proteomes" id="UP000521313">
    <property type="component" value="Unassembled WGS sequence"/>
</dbReference>
<dbReference type="NCBIfam" id="TIGR01750">
    <property type="entry name" value="fabZ"/>
    <property type="match status" value="1"/>
</dbReference>
<dbReference type="SUPFAM" id="SSF54637">
    <property type="entry name" value="Thioesterase/thiol ester dehydrase-isomerase"/>
    <property type="match status" value="1"/>
</dbReference>
<dbReference type="GO" id="GO:0005737">
    <property type="term" value="C:cytoplasm"/>
    <property type="evidence" value="ECO:0007669"/>
    <property type="project" value="UniProtKB-SubCell"/>
</dbReference>
<dbReference type="NCBIfam" id="NF000582">
    <property type="entry name" value="PRK00006.1"/>
    <property type="match status" value="1"/>
</dbReference>
<dbReference type="AlphaFoldDB" id="A0A7W8D2P4"/>
<keyword evidence="7" id="KW-0441">Lipid A biosynthesis</keyword>
<evidence type="ECO:0000256" key="7">
    <source>
        <dbReference type="ARBA" id="ARBA00022556"/>
    </source>
</evidence>
<protein>
    <recommendedName>
        <fullName evidence="4">3-hydroxyacyl-[acyl-carrier-protein] dehydratase</fullName>
        <ecNumber evidence="4">4.2.1.59</ecNumber>
    </recommendedName>
</protein>
<comment type="catalytic activity">
    <reaction evidence="1">
        <text>a (3R)-hydroxyacyl-[ACP] = a (2E)-enoyl-[ACP] + H2O</text>
        <dbReference type="Rhea" id="RHEA:13097"/>
        <dbReference type="Rhea" id="RHEA-COMP:9925"/>
        <dbReference type="Rhea" id="RHEA-COMP:9945"/>
        <dbReference type="ChEBI" id="CHEBI:15377"/>
        <dbReference type="ChEBI" id="CHEBI:78784"/>
        <dbReference type="ChEBI" id="CHEBI:78827"/>
        <dbReference type="EC" id="4.2.1.59"/>
    </reaction>
</comment>
<keyword evidence="8" id="KW-0443">Lipid metabolism</keyword>
<keyword evidence="5" id="KW-0963">Cytoplasm</keyword>
<evidence type="ECO:0000313" key="14">
    <source>
        <dbReference type="Proteomes" id="UP000775500"/>
    </source>
</evidence>
<dbReference type="EMBL" id="JACHHD010000007">
    <property type="protein sequence ID" value="MBB5184879.1"/>
    <property type="molecule type" value="Genomic_DNA"/>
</dbReference>
<proteinExistence type="inferred from homology"/>
<dbReference type="InterPro" id="IPR010084">
    <property type="entry name" value="FabZ"/>
</dbReference>
<evidence type="ECO:0000313" key="11">
    <source>
        <dbReference type="EMBL" id="MBB5184879.1"/>
    </source>
</evidence>
<dbReference type="EC" id="4.2.1.59" evidence="4"/>
<dbReference type="Gene3D" id="3.10.129.10">
    <property type="entry name" value="Hotdog Thioesterase"/>
    <property type="match status" value="1"/>
</dbReference>
<dbReference type="PANTHER" id="PTHR30272">
    <property type="entry name" value="3-HYDROXYACYL-[ACYL-CARRIER-PROTEIN] DEHYDRATASE"/>
    <property type="match status" value="1"/>
</dbReference>
<dbReference type="InterPro" id="IPR029069">
    <property type="entry name" value="HotDog_dom_sf"/>
</dbReference>
<organism evidence="11 13">
    <name type="scientific">Faecalicoccus acidiformans</name>
    <dbReference type="NCBI Taxonomy" id="915173"/>
    <lineage>
        <taxon>Bacteria</taxon>
        <taxon>Bacillati</taxon>
        <taxon>Bacillota</taxon>
        <taxon>Erysipelotrichia</taxon>
        <taxon>Erysipelotrichales</taxon>
        <taxon>Erysipelotrichaceae</taxon>
        <taxon>Faecalicoccus</taxon>
    </lineage>
</organism>
<evidence type="ECO:0000256" key="1">
    <source>
        <dbReference type="ARBA" id="ARBA00001055"/>
    </source>
</evidence>
<evidence type="ECO:0000256" key="10">
    <source>
        <dbReference type="ARBA" id="ARBA00025049"/>
    </source>
</evidence>
<evidence type="ECO:0000256" key="8">
    <source>
        <dbReference type="ARBA" id="ARBA00023098"/>
    </source>
</evidence>
<gene>
    <name evidence="12" type="primary">fabZ</name>
    <name evidence="12" type="ORF">H5982_03880</name>
    <name evidence="11" type="ORF">HNQ43_000925</name>
</gene>
<keyword evidence="6" id="KW-0444">Lipid biosynthesis</keyword>
<dbReference type="GO" id="GO:0009245">
    <property type="term" value="P:lipid A biosynthetic process"/>
    <property type="evidence" value="ECO:0007669"/>
    <property type="project" value="UniProtKB-KW"/>
</dbReference>
<reference evidence="11 13" key="1">
    <citation type="submission" date="2020-08" db="EMBL/GenBank/DDBJ databases">
        <title>Genomic Encyclopedia of Type Strains, Phase IV (KMG-IV): sequencing the most valuable type-strain genomes for metagenomic binning, comparative biology and taxonomic classification.</title>
        <authorList>
            <person name="Goeker M."/>
        </authorList>
    </citation>
    <scope>NUCLEOTIDE SEQUENCE [LARGE SCALE GENOMIC DNA]</scope>
    <source>
        <strain evidence="11 13">DSM 26963</strain>
    </source>
</reference>
<dbReference type="PANTHER" id="PTHR30272:SF1">
    <property type="entry name" value="3-HYDROXYACYL-[ACYL-CARRIER-PROTEIN] DEHYDRATASE"/>
    <property type="match status" value="1"/>
</dbReference>
<evidence type="ECO:0000256" key="2">
    <source>
        <dbReference type="ARBA" id="ARBA00004496"/>
    </source>
</evidence>
<dbReference type="RefSeq" id="WP_183375250.1">
    <property type="nucleotide sequence ID" value="NZ_CALVCN010000021.1"/>
</dbReference>
<dbReference type="InterPro" id="IPR013114">
    <property type="entry name" value="FabA_FabZ"/>
</dbReference>